<dbReference type="InterPro" id="IPR016035">
    <property type="entry name" value="Acyl_Trfase/lysoPLipase"/>
</dbReference>
<dbReference type="PROSITE" id="PS51635">
    <property type="entry name" value="PNPLA"/>
    <property type="match status" value="1"/>
</dbReference>
<dbReference type="CDD" id="cd07230">
    <property type="entry name" value="Pat_TGL4-5_like"/>
    <property type="match status" value="1"/>
</dbReference>
<evidence type="ECO:0000256" key="4">
    <source>
        <dbReference type="ARBA" id="ARBA00023098"/>
    </source>
</evidence>
<dbReference type="Pfam" id="PF11815">
    <property type="entry name" value="DUF3336"/>
    <property type="match status" value="1"/>
</dbReference>
<dbReference type="InterPro" id="IPR021771">
    <property type="entry name" value="Triacylglycerol_lipase_N"/>
</dbReference>
<protein>
    <submittedName>
        <fullName evidence="7">Patatin-domain-containing protein</fullName>
    </submittedName>
</protein>
<keyword evidence="2 5" id="KW-0378">Hydrolase</keyword>
<comment type="function">
    <text evidence="1">Probable lipid hydrolase.</text>
</comment>
<dbReference type="InterPro" id="IPR002641">
    <property type="entry name" value="PNPLA_dom"/>
</dbReference>
<dbReference type="Gene3D" id="3.40.1090.10">
    <property type="entry name" value="Cytosolic phospholipase A2 catalytic domain"/>
    <property type="match status" value="2"/>
</dbReference>
<dbReference type="GO" id="GO:0004806">
    <property type="term" value="F:triacylglycerol lipase activity"/>
    <property type="evidence" value="ECO:0007669"/>
    <property type="project" value="InterPro"/>
</dbReference>
<dbReference type="PANTHER" id="PTHR14226">
    <property type="entry name" value="NEUROPATHY TARGET ESTERASE/SWISS CHEESE D.MELANOGASTER"/>
    <property type="match status" value="1"/>
</dbReference>
<dbReference type="GO" id="GO:0006641">
    <property type="term" value="P:triglyceride metabolic process"/>
    <property type="evidence" value="ECO:0007669"/>
    <property type="project" value="UniProtKB-ARBA"/>
</dbReference>
<proteinExistence type="predicted"/>
<gene>
    <name evidence="7" type="ORF">K504DRAFT_379425</name>
</gene>
<sequence>MLTGSTRCHIAGGAEATGKDARRNLSKSQNPTSLFSPLLQLVRDPVGTIGSVVGNFSNVQETESIAGLAIDRKPVLYLRMRNAESHAEWQTAATELDTLEGNDAWKLENESDEYDAVLVAARLKQLDEARINCDVKRMLFLIRTSLTRGLGGMGDLRLYKHSHVGTKALIERYIESAQDTMNALFEVSAKQGDRCPVDPRTLMESLLDTRQSFGRSALLLSGGGTFGMNHIGVIGSLWKARLLPRIISGASAGSIVCAVLCTKTDAEIPDVLEEFCYGDLAVFEKEGEEDSIMKKAARFLKYGALFDITHLMNVMKNLLGDMTFQESYNRTRRILNITVSSASLYELPRLLNYVTAPNVIIWSAVCASCSVPFIFSPASLLAKDPKTGKEVPWNPMPNAGWIDGSVDNDLPMTRLAEMFNVNHFIVSQVNPHVVPFLAKEEELISAEVQQGSSFSAGPTWIHHMANLAKGEALHRLHVLSELGIFPNYLTKARSVLNQRYSGDITILPSISYAHFPKVLSNPTTEYVLQCKLTGERATWPKLSRVKNHVAIELALDETIRKFRTRVVFSPSQVDLRLNNFGRPLSQGNPLPSRYKPLK</sequence>
<name>A0A6G1KAJ4_9PLEO</name>
<accession>A0A6G1KAJ4</accession>
<dbReference type="SUPFAM" id="SSF52151">
    <property type="entry name" value="FabD/lysophospholipase-like"/>
    <property type="match status" value="1"/>
</dbReference>
<evidence type="ECO:0000259" key="6">
    <source>
        <dbReference type="PROSITE" id="PS51635"/>
    </source>
</evidence>
<dbReference type="EMBL" id="MU005770">
    <property type="protein sequence ID" value="KAF2709790.1"/>
    <property type="molecule type" value="Genomic_DNA"/>
</dbReference>
<feature type="domain" description="PNPLA" evidence="6">
    <location>
        <begin position="218"/>
        <end position="416"/>
    </location>
</feature>
<evidence type="ECO:0000256" key="5">
    <source>
        <dbReference type="PROSITE-ProRule" id="PRU01161"/>
    </source>
</evidence>
<evidence type="ECO:0000256" key="2">
    <source>
        <dbReference type="ARBA" id="ARBA00022801"/>
    </source>
</evidence>
<dbReference type="PANTHER" id="PTHR14226:SF10">
    <property type="entry name" value="TRIACYLGLYCEROL LIPASE 4-RELATED"/>
    <property type="match status" value="1"/>
</dbReference>
<feature type="non-terminal residue" evidence="7">
    <location>
        <position position="598"/>
    </location>
</feature>
<feature type="active site" description="Nucleophile" evidence="5">
    <location>
        <position position="251"/>
    </location>
</feature>
<evidence type="ECO:0000313" key="8">
    <source>
        <dbReference type="Proteomes" id="UP000799428"/>
    </source>
</evidence>
<dbReference type="InterPro" id="IPR050301">
    <property type="entry name" value="NTE"/>
</dbReference>
<dbReference type="AlphaFoldDB" id="A0A6G1KAJ4"/>
<evidence type="ECO:0000256" key="1">
    <source>
        <dbReference type="ARBA" id="ARBA00002682"/>
    </source>
</evidence>
<dbReference type="OrthoDB" id="10049244at2759"/>
<dbReference type="GO" id="GO:0016042">
    <property type="term" value="P:lipid catabolic process"/>
    <property type="evidence" value="ECO:0007669"/>
    <property type="project" value="UniProtKB-UniRule"/>
</dbReference>
<keyword evidence="4 5" id="KW-0443">Lipid metabolism</keyword>
<dbReference type="Proteomes" id="UP000799428">
    <property type="component" value="Unassembled WGS sequence"/>
</dbReference>
<reference evidence="7" key="1">
    <citation type="journal article" date="2020" name="Stud. Mycol.">
        <title>101 Dothideomycetes genomes: a test case for predicting lifestyles and emergence of pathogens.</title>
        <authorList>
            <person name="Haridas S."/>
            <person name="Albert R."/>
            <person name="Binder M."/>
            <person name="Bloem J."/>
            <person name="Labutti K."/>
            <person name="Salamov A."/>
            <person name="Andreopoulos B."/>
            <person name="Baker S."/>
            <person name="Barry K."/>
            <person name="Bills G."/>
            <person name="Bluhm B."/>
            <person name="Cannon C."/>
            <person name="Castanera R."/>
            <person name="Culley D."/>
            <person name="Daum C."/>
            <person name="Ezra D."/>
            <person name="Gonzalez J."/>
            <person name="Henrissat B."/>
            <person name="Kuo A."/>
            <person name="Liang C."/>
            <person name="Lipzen A."/>
            <person name="Lutzoni F."/>
            <person name="Magnuson J."/>
            <person name="Mondo S."/>
            <person name="Nolan M."/>
            <person name="Ohm R."/>
            <person name="Pangilinan J."/>
            <person name="Park H.-J."/>
            <person name="Ramirez L."/>
            <person name="Alfaro M."/>
            <person name="Sun H."/>
            <person name="Tritt A."/>
            <person name="Yoshinaga Y."/>
            <person name="Zwiers L.-H."/>
            <person name="Turgeon B."/>
            <person name="Goodwin S."/>
            <person name="Spatafora J."/>
            <person name="Crous P."/>
            <person name="Grigoriev I."/>
        </authorList>
    </citation>
    <scope>NUCLEOTIDE SEQUENCE</scope>
    <source>
        <strain evidence="7">CBS 279.74</strain>
    </source>
</reference>
<evidence type="ECO:0000313" key="7">
    <source>
        <dbReference type="EMBL" id="KAF2709790.1"/>
    </source>
</evidence>
<dbReference type="Pfam" id="PF01734">
    <property type="entry name" value="Patatin"/>
    <property type="match status" value="1"/>
</dbReference>
<comment type="caution">
    <text evidence="5">Lacks conserved residue(s) required for the propagation of feature annotation.</text>
</comment>
<keyword evidence="3 5" id="KW-0442">Lipid degradation</keyword>
<feature type="short sequence motif" description="GXGXXG" evidence="5">
    <location>
        <begin position="222"/>
        <end position="227"/>
    </location>
</feature>
<feature type="active site" description="Proton acceptor" evidence="5">
    <location>
        <position position="403"/>
    </location>
</feature>
<organism evidence="7 8">
    <name type="scientific">Pleomassaria siparia CBS 279.74</name>
    <dbReference type="NCBI Taxonomy" id="1314801"/>
    <lineage>
        <taxon>Eukaryota</taxon>
        <taxon>Fungi</taxon>
        <taxon>Dikarya</taxon>
        <taxon>Ascomycota</taxon>
        <taxon>Pezizomycotina</taxon>
        <taxon>Dothideomycetes</taxon>
        <taxon>Pleosporomycetidae</taxon>
        <taxon>Pleosporales</taxon>
        <taxon>Pleomassariaceae</taxon>
        <taxon>Pleomassaria</taxon>
    </lineage>
</organism>
<evidence type="ECO:0000256" key="3">
    <source>
        <dbReference type="ARBA" id="ARBA00022963"/>
    </source>
</evidence>
<keyword evidence="8" id="KW-1185">Reference proteome</keyword>
<feature type="short sequence motif" description="GXSXG" evidence="5">
    <location>
        <begin position="249"/>
        <end position="253"/>
    </location>
</feature>